<dbReference type="VEuPathDB" id="FungiDB:SDRG_04330"/>
<evidence type="ECO:0000259" key="1">
    <source>
        <dbReference type="PROSITE" id="PS50055"/>
    </source>
</evidence>
<proteinExistence type="predicted"/>
<evidence type="ECO:0000313" key="4">
    <source>
        <dbReference type="Proteomes" id="UP000030762"/>
    </source>
</evidence>
<reference evidence="3 4" key="1">
    <citation type="submission" date="2012-04" db="EMBL/GenBank/DDBJ databases">
        <title>The Genome Sequence of Saprolegnia declina VS20.</title>
        <authorList>
            <consortium name="The Broad Institute Genome Sequencing Platform"/>
            <person name="Russ C."/>
            <person name="Nusbaum C."/>
            <person name="Tyler B."/>
            <person name="van West P."/>
            <person name="Dieguez-Uribeondo J."/>
            <person name="de Bruijn I."/>
            <person name="Tripathy S."/>
            <person name="Jiang R."/>
            <person name="Young S.K."/>
            <person name="Zeng Q."/>
            <person name="Gargeya S."/>
            <person name="Fitzgerald M."/>
            <person name="Haas B."/>
            <person name="Abouelleil A."/>
            <person name="Alvarado L."/>
            <person name="Arachchi H.M."/>
            <person name="Berlin A."/>
            <person name="Chapman S.B."/>
            <person name="Goldberg J."/>
            <person name="Griggs A."/>
            <person name="Gujja S."/>
            <person name="Hansen M."/>
            <person name="Howarth C."/>
            <person name="Imamovic A."/>
            <person name="Larimer J."/>
            <person name="McCowen C."/>
            <person name="Montmayeur A."/>
            <person name="Murphy C."/>
            <person name="Neiman D."/>
            <person name="Pearson M."/>
            <person name="Priest M."/>
            <person name="Roberts A."/>
            <person name="Saif S."/>
            <person name="Shea T."/>
            <person name="Sisk P."/>
            <person name="Sykes S."/>
            <person name="Wortman J."/>
            <person name="Nusbaum C."/>
            <person name="Birren B."/>
        </authorList>
    </citation>
    <scope>NUCLEOTIDE SEQUENCE [LARGE SCALE GENOMIC DNA]</scope>
    <source>
        <strain evidence="3 4">VS20</strain>
    </source>
</reference>
<dbReference type="eggNOG" id="ENOG502QR81">
    <property type="taxonomic scope" value="Eukaryota"/>
</dbReference>
<evidence type="ECO:0000259" key="2">
    <source>
        <dbReference type="PROSITE" id="PS50056"/>
    </source>
</evidence>
<dbReference type="SUPFAM" id="SSF52799">
    <property type="entry name" value="(Phosphotyrosine protein) phosphatases II"/>
    <property type="match status" value="1"/>
</dbReference>
<accession>T0QKR2</accession>
<sequence length="336" mass="37684">MWWKKAARSDDDAPAASVEDELKSSMEVFWQPLVAALATGELRAQAPVQEFLQRCDAMAAGRHEFKKEYLEIRASVDGSEWYKAALTVQTLATCAKNRYTDVLPFEKTRVRLQGPPNDDAGDYINANFIDDKAYIACCAPPPSAIADFWSMIWHENVRVILMLTNFVERQMLKADWYWDPRGSVVRIGDFTVRLATETASALGYTTRSLELTHVPSKASRVVHHVQLTTWPDHGVLTDFGVIEPMLHLVNALNDAEAPGPIVVHCSAGIGRSGTFIAIDMMLKQLRAAVLSGTDVTHALDVRAIVQQLRTDRPGMVQTAEQYEMIYQYVRHYLCRA</sequence>
<dbReference type="STRING" id="1156394.T0QKR2"/>
<dbReference type="GeneID" id="19945057"/>
<dbReference type="Proteomes" id="UP000030762">
    <property type="component" value="Unassembled WGS sequence"/>
</dbReference>
<dbReference type="SMART" id="SM00194">
    <property type="entry name" value="PTPc"/>
    <property type="match status" value="1"/>
</dbReference>
<dbReference type="GO" id="GO:0004725">
    <property type="term" value="F:protein tyrosine phosphatase activity"/>
    <property type="evidence" value="ECO:0007669"/>
    <property type="project" value="InterPro"/>
</dbReference>
<protein>
    <recommendedName>
        <fullName evidence="5">Protein-tyrosine phosphatase</fullName>
    </recommendedName>
</protein>
<dbReference type="RefSeq" id="XP_008608221.1">
    <property type="nucleotide sequence ID" value="XM_008609999.1"/>
</dbReference>
<dbReference type="EMBL" id="JH767141">
    <property type="protein sequence ID" value="EQC38629.1"/>
    <property type="molecule type" value="Genomic_DNA"/>
</dbReference>
<dbReference type="AlphaFoldDB" id="T0QKR2"/>
<dbReference type="InterPro" id="IPR000387">
    <property type="entry name" value="Tyr_Pase_dom"/>
</dbReference>
<dbReference type="PROSITE" id="PS50055">
    <property type="entry name" value="TYR_PHOSPHATASE_PTP"/>
    <property type="match status" value="1"/>
</dbReference>
<dbReference type="PRINTS" id="PR00700">
    <property type="entry name" value="PRTYPHPHTASE"/>
</dbReference>
<dbReference type="InterPro" id="IPR000242">
    <property type="entry name" value="PTP_cat"/>
</dbReference>
<dbReference type="Pfam" id="PF00102">
    <property type="entry name" value="Y_phosphatase"/>
    <property type="match status" value="1"/>
</dbReference>
<dbReference type="InParanoid" id="T0QKR2"/>
<dbReference type="InterPro" id="IPR029021">
    <property type="entry name" value="Prot-tyrosine_phosphatase-like"/>
</dbReference>
<organism evidence="3 4">
    <name type="scientific">Saprolegnia diclina (strain VS20)</name>
    <dbReference type="NCBI Taxonomy" id="1156394"/>
    <lineage>
        <taxon>Eukaryota</taxon>
        <taxon>Sar</taxon>
        <taxon>Stramenopiles</taxon>
        <taxon>Oomycota</taxon>
        <taxon>Saprolegniomycetes</taxon>
        <taxon>Saprolegniales</taxon>
        <taxon>Saprolegniaceae</taxon>
        <taxon>Saprolegnia</taxon>
    </lineage>
</organism>
<dbReference type="PANTHER" id="PTHR19134:SF534">
    <property type="entry name" value="LD27988P"/>
    <property type="match status" value="1"/>
</dbReference>
<dbReference type="SMART" id="SM00404">
    <property type="entry name" value="PTPc_motif"/>
    <property type="match status" value="1"/>
</dbReference>
<dbReference type="PROSITE" id="PS50056">
    <property type="entry name" value="TYR_PHOSPHATASE_2"/>
    <property type="match status" value="1"/>
</dbReference>
<feature type="domain" description="Tyrosine-protein phosphatase" evidence="1">
    <location>
        <begin position="65"/>
        <end position="332"/>
    </location>
</feature>
<dbReference type="InterPro" id="IPR016130">
    <property type="entry name" value="Tyr_Pase_AS"/>
</dbReference>
<gene>
    <name evidence="3" type="ORF">SDRG_04330</name>
</gene>
<dbReference type="OMA" id="GYDGREK"/>
<dbReference type="Gene3D" id="3.90.190.10">
    <property type="entry name" value="Protein tyrosine phosphatase superfamily"/>
    <property type="match status" value="1"/>
</dbReference>
<evidence type="ECO:0008006" key="5">
    <source>
        <dbReference type="Google" id="ProtNLM"/>
    </source>
</evidence>
<dbReference type="InterPro" id="IPR050348">
    <property type="entry name" value="Protein-Tyr_Phosphatase"/>
</dbReference>
<dbReference type="CDD" id="cd00047">
    <property type="entry name" value="PTPc"/>
    <property type="match status" value="1"/>
</dbReference>
<dbReference type="InterPro" id="IPR003595">
    <property type="entry name" value="Tyr_Pase_cat"/>
</dbReference>
<evidence type="ECO:0000313" key="3">
    <source>
        <dbReference type="EMBL" id="EQC38629.1"/>
    </source>
</evidence>
<keyword evidence="4" id="KW-1185">Reference proteome</keyword>
<dbReference type="PANTHER" id="PTHR19134">
    <property type="entry name" value="RECEPTOR-TYPE TYROSINE-PROTEIN PHOSPHATASE"/>
    <property type="match status" value="1"/>
</dbReference>
<dbReference type="OrthoDB" id="10253954at2759"/>
<feature type="domain" description="Tyrosine specific protein phosphatases" evidence="2">
    <location>
        <begin position="243"/>
        <end position="323"/>
    </location>
</feature>
<name>T0QKR2_SAPDV</name>
<dbReference type="PROSITE" id="PS00383">
    <property type="entry name" value="TYR_PHOSPHATASE_1"/>
    <property type="match status" value="1"/>
</dbReference>